<dbReference type="EMBL" id="JYDS01006753">
    <property type="protein sequence ID" value="KRY82923.1"/>
    <property type="molecule type" value="Genomic_DNA"/>
</dbReference>
<evidence type="ECO:0000313" key="2">
    <source>
        <dbReference type="Proteomes" id="UP000054805"/>
    </source>
</evidence>
<accession>A0A0V1FA96</accession>
<comment type="caution">
    <text evidence="1">The sequence shown here is derived from an EMBL/GenBank/DDBJ whole genome shotgun (WGS) entry which is preliminary data.</text>
</comment>
<sequence length="34" mass="3865">MGKNGEIVCGFFAFICKYANSEAEQHSIFIHLFI</sequence>
<dbReference type="AlphaFoldDB" id="A0A0V1FA96"/>
<name>A0A0V1FA96_TRIPS</name>
<proteinExistence type="predicted"/>
<reference evidence="1 2" key="1">
    <citation type="submission" date="2015-01" db="EMBL/GenBank/DDBJ databases">
        <title>Evolution of Trichinella species and genotypes.</title>
        <authorList>
            <person name="Korhonen P.K."/>
            <person name="Edoardo P."/>
            <person name="Giuseppe L.R."/>
            <person name="Gasser R.B."/>
        </authorList>
    </citation>
    <scope>NUCLEOTIDE SEQUENCE [LARGE SCALE GENOMIC DNA]</scope>
    <source>
        <strain evidence="1">ISS588</strain>
    </source>
</reference>
<evidence type="ECO:0000313" key="1">
    <source>
        <dbReference type="EMBL" id="KRY82923.1"/>
    </source>
</evidence>
<keyword evidence="2" id="KW-1185">Reference proteome</keyword>
<gene>
    <name evidence="1" type="ORF">T4B_11678</name>
</gene>
<dbReference type="Proteomes" id="UP000054805">
    <property type="component" value="Unassembled WGS sequence"/>
</dbReference>
<organism evidence="1 2">
    <name type="scientific">Trichinella pseudospiralis</name>
    <name type="common">Parasitic roundworm</name>
    <dbReference type="NCBI Taxonomy" id="6337"/>
    <lineage>
        <taxon>Eukaryota</taxon>
        <taxon>Metazoa</taxon>
        <taxon>Ecdysozoa</taxon>
        <taxon>Nematoda</taxon>
        <taxon>Enoplea</taxon>
        <taxon>Dorylaimia</taxon>
        <taxon>Trichinellida</taxon>
        <taxon>Trichinellidae</taxon>
        <taxon>Trichinella</taxon>
    </lineage>
</organism>
<protein>
    <submittedName>
        <fullName evidence="1">Uncharacterized protein</fullName>
    </submittedName>
</protein>